<gene>
    <name evidence="3" type="ORF">K7472_31170</name>
</gene>
<protein>
    <recommendedName>
        <fullName evidence="5">Integral membrane protein</fullName>
    </recommendedName>
</protein>
<keyword evidence="1" id="KW-0812">Transmembrane</keyword>
<keyword evidence="1" id="KW-1133">Transmembrane helix</keyword>
<feature type="transmembrane region" description="Helical" evidence="1">
    <location>
        <begin position="86"/>
        <end position="103"/>
    </location>
</feature>
<organism evidence="3 4">
    <name type="scientific">Streptantibioticus parmotrematis</name>
    <dbReference type="NCBI Taxonomy" id="2873249"/>
    <lineage>
        <taxon>Bacteria</taxon>
        <taxon>Bacillati</taxon>
        <taxon>Actinomycetota</taxon>
        <taxon>Actinomycetes</taxon>
        <taxon>Kitasatosporales</taxon>
        <taxon>Streptomycetaceae</taxon>
        <taxon>Streptantibioticus</taxon>
    </lineage>
</organism>
<dbReference type="RefSeq" id="WP_222982445.1">
    <property type="nucleotide sequence ID" value="NZ_JAINVZ010000039.1"/>
</dbReference>
<reference evidence="3 4" key="1">
    <citation type="submission" date="2021-08" db="EMBL/GenBank/DDBJ databases">
        <title>Streptomyces sp. PTM05 isolated from lichen.</title>
        <authorList>
            <person name="Somphong A."/>
            <person name="Phongsopitanun W."/>
            <person name="Tanasupawat S."/>
        </authorList>
    </citation>
    <scope>NUCLEOTIDE SEQUENCE [LARGE SCALE GENOMIC DNA]</scope>
    <source>
        <strain evidence="3 4">Ptm05</strain>
    </source>
</reference>
<evidence type="ECO:0000313" key="4">
    <source>
        <dbReference type="Proteomes" id="UP001198565"/>
    </source>
</evidence>
<evidence type="ECO:0008006" key="5">
    <source>
        <dbReference type="Google" id="ProtNLM"/>
    </source>
</evidence>
<feature type="chain" id="PRO_5046504640" description="Integral membrane protein" evidence="2">
    <location>
        <begin position="22"/>
        <end position="168"/>
    </location>
</feature>
<sequence>MRSAVVRLAACLTGVSAAAVAAAPWHGVSLAPAAAGAALMATATVLGGRSAEAVSRAAGTSGACLVALAQLLSGGGVHHALSGGDAWRAAVTASALFAFLTLLDQANVPGPTPGTAVLVGAPAATAGVAVVAWLGSGYRWSSWVAACAVIAATAAIVWVRPASPRQQG</sequence>
<evidence type="ECO:0000256" key="1">
    <source>
        <dbReference type="SAM" id="Phobius"/>
    </source>
</evidence>
<accession>A0ABS7R1F3</accession>
<dbReference type="Proteomes" id="UP001198565">
    <property type="component" value="Unassembled WGS sequence"/>
</dbReference>
<comment type="caution">
    <text evidence="3">The sequence shown here is derived from an EMBL/GenBank/DDBJ whole genome shotgun (WGS) entry which is preliminary data.</text>
</comment>
<dbReference type="EMBL" id="JAINVZ010000039">
    <property type="protein sequence ID" value="MBY8889271.1"/>
    <property type="molecule type" value="Genomic_DNA"/>
</dbReference>
<evidence type="ECO:0000256" key="2">
    <source>
        <dbReference type="SAM" id="SignalP"/>
    </source>
</evidence>
<feature type="transmembrane region" description="Helical" evidence="1">
    <location>
        <begin position="115"/>
        <end position="134"/>
    </location>
</feature>
<evidence type="ECO:0000313" key="3">
    <source>
        <dbReference type="EMBL" id="MBY8889271.1"/>
    </source>
</evidence>
<keyword evidence="4" id="KW-1185">Reference proteome</keyword>
<keyword evidence="1" id="KW-0472">Membrane</keyword>
<keyword evidence="2" id="KW-0732">Signal</keyword>
<feature type="transmembrane region" description="Helical" evidence="1">
    <location>
        <begin position="140"/>
        <end position="159"/>
    </location>
</feature>
<name>A0ABS7R1F3_9ACTN</name>
<proteinExistence type="predicted"/>
<feature type="signal peptide" evidence="2">
    <location>
        <begin position="1"/>
        <end position="21"/>
    </location>
</feature>